<dbReference type="InterPro" id="IPR025427">
    <property type="entry name" value="DUF4160"/>
</dbReference>
<sequence length="86" mass="10218">MPTICMFRGIKIYINYKDHLPPHFHAEYGEYDCCITIEDIELLTGSMPNKQLKMLFGWAALHQEELKEEWYLAQLQKELFAIEPLK</sequence>
<evidence type="ECO:0000313" key="2">
    <source>
        <dbReference type="Proteomes" id="UP000004198"/>
    </source>
</evidence>
<proteinExistence type="predicted"/>
<comment type="caution">
    <text evidence="1">The sequence shown here is derived from an EMBL/GenBank/DDBJ whole genome shotgun (WGS) entry which is preliminary data.</text>
</comment>
<evidence type="ECO:0008006" key="3">
    <source>
        <dbReference type="Google" id="ProtNLM"/>
    </source>
</evidence>
<accession>C6PXS4</accession>
<gene>
    <name evidence="1" type="ORF">CcarbDRAFT_3591</name>
</gene>
<protein>
    <recommendedName>
        <fullName evidence="3">DUF4160 domain-containing protein</fullName>
    </recommendedName>
</protein>
<dbReference type="EMBL" id="ACVI01000069">
    <property type="protein sequence ID" value="EET85955.1"/>
    <property type="molecule type" value="Genomic_DNA"/>
</dbReference>
<dbReference type="PATRIC" id="fig|536227.13.peg.4669"/>
<dbReference type="eggNOG" id="ENOG5032YDN">
    <property type="taxonomic scope" value="Bacteria"/>
</dbReference>
<dbReference type="OrthoDB" id="122670at2"/>
<name>C6PXS4_9CLOT</name>
<dbReference type="Pfam" id="PF13711">
    <property type="entry name" value="DUF4160"/>
    <property type="match status" value="1"/>
</dbReference>
<keyword evidence="2" id="KW-1185">Reference proteome</keyword>
<organism evidence="1 2">
    <name type="scientific">Clostridium carboxidivorans P7</name>
    <dbReference type="NCBI Taxonomy" id="536227"/>
    <lineage>
        <taxon>Bacteria</taxon>
        <taxon>Bacillati</taxon>
        <taxon>Bacillota</taxon>
        <taxon>Clostridia</taxon>
        <taxon>Eubacteriales</taxon>
        <taxon>Clostridiaceae</taxon>
        <taxon>Clostridium</taxon>
    </lineage>
</organism>
<dbReference type="RefSeq" id="WP_007062476.1">
    <property type="nucleotide sequence ID" value="NZ_ACVI01000069.1"/>
</dbReference>
<dbReference type="STRING" id="536227.Ccar_22570"/>
<dbReference type="Proteomes" id="UP000004198">
    <property type="component" value="Unassembled WGS sequence"/>
</dbReference>
<evidence type="ECO:0000313" key="1">
    <source>
        <dbReference type="EMBL" id="EET85955.1"/>
    </source>
</evidence>
<dbReference type="AlphaFoldDB" id="C6PXS4"/>
<dbReference type="KEGG" id="cck:Ccar_22570"/>
<reference evidence="1 2" key="1">
    <citation type="submission" date="2009-06" db="EMBL/GenBank/DDBJ databases">
        <title>The draft genome of Clostridium carboxidivorans P7.</title>
        <authorList>
            <consortium name="US DOE Joint Genome Institute (JGI-PGF)"/>
            <person name="Lucas S."/>
            <person name="Copeland A."/>
            <person name="Lapidus A."/>
            <person name="Glavina del Rio T."/>
            <person name="Tice H."/>
            <person name="Bruce D."/>
            <person name="Goodwin L."/>
            <person name="Pitluck S."/>
            <person name="Larimer F."/>
            <person name="Land M.L."/>
            <person name="Hauser L."/>
            <person name="Hemme C.L."/>
        </authorList>
    </citation>
    <scope>NUCLEOTIDE SEQUENCE [LARGE SCALE GENOMIC DNA]</scope>
    <source>
        <strain evidence="1 2">P7</strain>
    </source>
</reference>